<proteinExistence type="predicted"/>
<dbReference type="Proteomes" id="UP001175000">
    <property type="component" value="Unassembled WGS sequence"/>
</dbReference>
<dbReference type="EMBL" id="JAULSU010000001">
    <property type="protein sequence ID" value="KAK0631559.1"/>
    <property type="molecule type" value="Genomic_DNA"/>
</dbReference>
<evidence type="ECO:0000313" key="1">
    <source>
        <dbReference type="EMBL" id="KAK0631559.1"/>
    </source>
</evidence>
<keyword evidence="2" id="KW-1185">Reference proteome</keyword>
<accession>A0AA39XCS5</accession>
<protein>
    <submittedName>
        <fullName evidence="1">Uncharacterized protein</fullName>
    </submittedName>
</protein>
<sequence>MGYLVLNAINQPSETAASNLLGRFVINPHDPLSFGSAPLSPSSTIPASLFDPDKSFIDAEIYIHSLRDSNLQAAVRDAVTLNRSRSNTGDLTLSSDLIRSQRINDIRGAFKALVADRGVIGELRELLKENKKVKTVYLVRGILLAVNAKMETGGDDVADTKVGVRAAVPMEVLGTPAAPVAGTVIGDAERSKTQQRITGFSGTAMGTSVFGVEYWECKVKRQGGLKALYQRRKEDDLVFGEAMEPRNEHFGLGSAEEEEDDIEDSEEEDFALGAGVECGRSNSTSQIYRVLIAAAAFVGAYNEFTPGLGDEDYASNAHFAVANPDASAAEEEAVFRQAGQWLYDRIMSDDQGLTAFAAQLSAPGGARICARTAKTFAP</sequence>
<name>A0AA39XCS5_9PEZI</name>
<comment type="caution">
    <text evidence="1">The sequence shown here is derived from an EMBL/GenBank/DDBJ whole genome shotgun (WGS) entry which is preliminary data.</text>
</comment>
<evidence type="ECO:0000313" key="2">
    <source>
        <dbReference type="Proteomes" id="UP001175000"/>
    </source>
</evidence>
<gene>
    <name evidence="1" type="ORF">B0T14DRAFT_597190</name>
</gene>
<reference evidence="1" key="1">
    <citation type="submission" date="2023-06" db="EMBL/GenBank/DDBJ databases">
        <title>Genome-scale phylogeny and comparative genomics of the fungal order Sordariales.</title>
        <authorList>
            <consortium name="Lawrence Berkeley National Laboratory"/>
            <person name="Hensen N."/>
            <person name="Bonometti L."/>
            <person name="Westerberg I."/>
            <person name="Brannstrom I.O."/>
            <person name="Guillou S."/>
            <person name="Cros-Aarteil S."/>
            <person name="Calhoun S."/>
            <person name="Haridas S."/>
            <person name="Kuo A."/>
            <person name="Mondo S."/>
            <person name="Pangilinan J."/>
            <person name="Riley R."/>
            <person name="Labutti K."/>
            <person name="Andreopoulos B."/>
            <person name="Lipzen A."/>
            <person name="Chen C."/>
            <person name="Yanf M."/>
            <person name="Daum C."/>
            <person name="Ng V."/>
            <person name="Clum A."/>
            <person name="Steindorff A."/>
            <person name="Ohm R."/>
            <person name="Martin F."/>
            <person name="Silar P."/>
            <person name="Natvig D."/>
            <person name="Lalanne C."/>
            <person name="Gautier V."/>
            <person name="Ament-Velasquez S.L."/>
            <person name="Kruys A."/>
            <person name="Hutchinson M.I."/>
            <person name="Powell A.J."/>
            <person name="Barry K."/>
            <person name="Miller A.N."/>
            <person name="Grigoriev I.V."/>
            <person name="Debuchy R."/>
            <person name="Gladieux P."/>
            <person name="Thoren M.H."/>
            <person name="Johannesson H."/>
        </authorList>
    </citation>
    <scope>NUCLEOTIDE SEQUENCE</scope>
    <source>
        <strain evidence="1">CBS 606.72</strain>
    </source>
</reference>
<dbReference type="AlphaFoldDB" id="A0AA39XCS5"/>
<organism evidence="1 2">
    <name type="scientific">Immersiella caudata</name>
    <dbReference type="NCBI Taxonomy" id="314043"/>
    <lineage>
        <taxon>Eukaryota</taxon>
        <taxon>Fungi</taxon>
        <taxon>Dikarya</taxon>
        <taxon>Ascomycota</taxon>
        <taxon>Pezizomycotina</taxon>
        <taxon>Sordariomycetes</taxon>
        <taxon>Sordariomycetidae</taxon>
        <taxon>Sordariales</taxon>
        <taxon>Lasiosphaeriaceae</taxon>
        <taxon>Immersiella</taxon>
    </lineage>
</organism>